<reference evidence="2" key="1">
    <citation type="journal article" date="2014" name="Proc. Natl. Acad. Sci. U.S.A.">
        <title>Extensive sampling of basidiomycete genomes demonstrates inadequacy of the white-rot/brown-rot paradigm for wood decay fungi.</title>
        <authorList>
            <person name="Riley R."/>
            <person name="Salamov A.A."/>
            <person name="Brown D.W."/>
            <person name="Nagy L.G."/>
            <person name="Floudas D."/>
            <person name="Held B.W."/>
            <person name="Levasseur A."/>
            <person name="Lombard V."/>
            <person name="Morin E."/>
            <person name="Otillar R."/>
            <person name="Lindquist E.A."/>
            <person name="Sun H."/>
            <person name="LaButti K.M."/>
            <person name="Schmutz J."/>
            <person name="Jabbour D."/>
            <person name="Luo H."/>
            <person name="Baker S.E."/>
            <person name="Pisabarro A.G."/>
            <person name="Walton J.D."/>
            <person name="Blanchette R.A."/>
            <person name="Henrissat B."/>
            <person name="Martin F."/>
            <person name="Cullen D."/>
            <person name="Hibbett D.S."/>
            <person name="Grigoriev I.V."/>
        </authorList>
    </citation>
    <scope>NUCLEOTIDE SEQUENCE [LARGE SCALE GENOMIC DNA]</scope>
    <source>
        <strain evidence="2">MUCL 33604</strain>
    </source>
</reference>
<keyword evidence="2" id="KW-1185">Reference proteome</keyword>
<accession>A0A067PN34</accession>
<dbReference type="Proteomes" id="UP000027265">
    <property type="component" value="Unassembled WGS sequence"/>
</dbReference>
<sequence length="182" mass="19996">GHSMMIDGIAVNQRAWWLRVFNEILGLCRDHTPGLDLGMTDMPSVLHVVEAVHGESPTCHYGREATVAAIGPYRPDNYHPMPVMVSLTCKSETAEQFAVVMQLLIDQYKIHSAPLNGPLFTIGLDGDGVFWGACHIVLMKQVIEPLSKLGVKISGLNGLNKQTGDDDITMDPDPKHLVKRTL</sequence>
<dbReference type="EMBL" id="KL197745">
    <property type="protein sequence ID" value="KDQ51736.1"/>
    <property type="molecule type" value="Genomic_DNA"/>
</dbReference>
<organism evidence="1 2">
    <name type="scientific">Jaapia argillacea MUCL 33604</name>
    <dbReference type="NCBI Taxonomy" id="933084"/>
    <lineage>
        <taxon>Eukaryota</taxon>
        <taxon>Fungi</taxon>
        <taxon>Dikarya</taxon>
        <taxon>Basidiomycota</taxon>
        <taxon>Agaricomycotina</taxon>
        <taxon>Agaricomycetes</taxon>
        <taxon>Agaricomycetidae</taxon>
        <taxon>Jaapiales</taxon>
        <taxon>Jaapiaceae</taxon>
        <taxon>Jaapia</taxon>
    </lineage>
</organism>
<proteinExistence type="predicted"/>
<gene>
    <name evidence="1" type="ORF">JAAARDRAFT_83648</name>
</gene>
<dbReference type="AlphaFoldDB" id="A0A067PN34"/>
<evidence type="ECO:0000313" key="1">
    <source>
        <dbReference type="EMBL" id="KDQ51736.1"/>
    </source>
</evidence>
<dbReference type="HOGENOM" id="CLU_051549_0_0_1"/>
<protein>
    <submittedName>
        <fullName evidence="1">Uncharacterized protein</fullName>
    </submittedName>
</protein>
<name>A0A067PN34_9AGAM</name>
<dbReference type="InParanoid" id="A0A067PN34"/>
<dbReference type="OrthoDB" id="3048541at2759"/>
<evidence type="ECO:0000313" key="2">
    <source>
        <dbReference type="Proteomes" id="UP000027265"/>
    </source>
</evidence>
<feature type="non-terminal residue" evidence="1">
    <location>
        <position position="1"/>
    </location>
</feature>
<feature type="non-terminal residue" evidence="1">
    <location>
        <position position="182"/>
    </location>
</feature>